<dbReference type="InterPro" id="IPR020845">
    <property type="entry name" value="AMP-binding_CS"/>
</dbReference>
<evidence type="ECO:0000313" key="6">
    <source>
        <dbReference type="Proteomes" id="UP000027997"/>
    </source>
</evidence>
<dbReference type="InterPro" id="IPR045851">
    <property type="entry name" value="AMP-bd_C_sf"/>
</dbReference>
<dbReference type="Gene3D" id="3.40.50.12780">
    <property type="entry name" value="N-terminal domain of ligase-like"/>
    <property type="match status" value="1"/>
</dbReference>
<accession>A0A081KEQ9</accession>
<evidence type="ECO:0000259" key="4">
    <source>
        <dbReference type="Pfam" id="PF13193"/>
    </source>
</evidence>
<dbReference type="InterPro" id="IPR042099">
    <property type="entry name" value="ANL_N_sf"/>
</dbReference>
<comment type="caution">
    <text evidence="5">The sequence shown here is derived from an EMBL/GenBank/DDBJ whole genome shotgun (WGS) entry which is preliminary data.</text>
</comment>
<comment type="similarity">
    <text evidence="1">Belongs to the ATP-dependent AMP-binding enzyme family.</text>
</comment>
<reference evidence="5 6" key="1">
    <citation type="submission" date="2014-06" db="EMBL/GenBank/DDBJ databases">
        <title>Whole Genome Sequences of Three Symbiotic Endozoicomonas Bacteria.</title>
        <authorList>
            <person name="Neave M.J."/>
            <person name="Apprill A."/>
            <person name="Voolstra C.R."/>
        </authorList>
    </citation>
    <scope>NUCLEOTIDE SEQUENCE [LARGE SCALE GENOMIC DNA]</scope>
    <source>
        <strain evidence="5 6">DSM 22380</strain>
    </source>
</reference>
<dbReference type="PANTHER" id="PTHR24096:SF323">
    <property type="entry name" value="BLR3536 PROTEIN"/>
    <property type="match status" value="1"/>
</dbReference>
<keyword evidence="2" id="KW-0436">Ligase</keyword>
<dbReference type="eggNOG" id="COG0318">
    <property type="taxonomic scope" value="Bacteria"/>
</dbReference>
<gene>
    <name evidence="5" type="ORF">GV64_19565</name>
</gene>
<evidence type="ECO:0000256" key="2">
    <source>
        <dbReference type="ARBA" id="ARBA00022598"/>
    </source>
</evidence>
<dbReference type="EMBL" id="JOJP01000001">
    <property type="protein sequence ID" value="KEI72635.1"/>
    <property type="molecule type" value="Genomic_DNA"/>
</dbReference>
<feature type="domain" description="AMP-binding enzyme C-terminal" evidence="4">
    <location>
        <begin position="425"/>
        <end position="503"/>
    </location>
</feature>
<evidence type="ECO:0000259" key="3">
    <source>
        <dbReference type="Pfam" id="PF00501"/>
    </source>
</evidence>
<name>A0A081KEQ9_9GAMM</name>
<dbReference type="Pfam" id="PF13193">
    <property type="entry name" value="AMP-binding_C"/>
    <property type="match status" value="1"/>
</dbReference>
<dbReference type="SUPFAM" id="SSF56801">
    <property type="entry name" value="Acetyl-CoA synthetase-like"/>
    <property type="match status" value="1"/>
</dbReference>
<dbReference type="GO" id="GO:0016405">
    <property type="term" value="F:CoA-ligase activity"/>
    <property type="evidence" value="ECO:0007669"/>
    <property type="project" value="TreeGrafter"/>
</dbReference>
<evidence type="ECO:0000313" key="5">
    <source>
        <dbReference type="EMBL" id="KEI72635.1"/>
    </source>
</evidence>
<feature type="domain" description="AMP-dependent synthetase/ligase" evidence="3">
    <location>
        <begin position="8"/>
        <end position="371"/>
    </location>
</feature>
<dbReference type="PROSITE" id="PS00455">
    <property type="entry name" value="AMP_BINDING"/>
    <property type="match status" value="1"/>
</dbReference>
<proteinExistence type="inferred from homology"/>
<dbReference type="FunFam" id="3.30.300.30:FF:000008">
    <property type="entry name" value="2,3-dihydroxybenzoate-AMP ligase"/>
    <property type="match status" value="1"/>
</dbReference>
<dbReference type="PANTHER" id="PTHR24096">
    <property type="entry name" value="LONG-CHAIN-FATTY-ACID--COA LIGASE"/>
    <property type="match status" value="1"/>
</dbReference>
<dbReference type="STRING" id="305900.GV64_19565"/>
<dbReference type="Gene3D" id="3.30.300.30">
    <property type="match status" value="1"/>
</dbReference>
<sequence>MTMHPTFHAQNTPDKPAYILADTGEQLTFGELERFSNRGAQLFRQLGLKTGDHVAVMIENCLEFQHICWAAVRAGLYFTPISTSLKSDEIAYIVENCEASVFIASGKLADTIDFSQLPVPAGVEKFMIKADEQLVDGFRDWDAELENMSDEPIDDECEGMFMMYSSGTTGLPKGIKRPFVQGPLGMGNSAGNYPAMQKFLYGASSDSVFLSPAPLYHAAPLYWASAYTRLGATVVIMKKFEPEKALHFIERFKVTHSQWVPTMFVRFLKLESEIRNRYDLSSLQCAVHSAAPCPTSVKENMINWWGPVVHEYYTGSEGNGMTVINPKEWLEHKGSVGKAIYGEIHIVDEATGEELPSGKEGTVYFGGSYTFEYHNEEEKTQNSRHSQGWSTLGDVGYVDEQGYLYLTDRRTNLIISGGVNIYPQETENLIITLPEVADVAVIGVPNEDFGEEVKAIIQLQSSELEASVSEQQIIDFCREHLSNIKCPRSVEFVQELPRTETGKLLKRVLKAQYKVKEEATA</sequence>
<dbReference type="RefSeq" id="WP_020581286.1">
    <property type="nucleotide sequence ID" value="NZ_JOJP01000001.1"/>
</dbReference>
<protein>
    <submittedName>
        <fullName evidence="5">Acyl-CoA synthetase</fullName>
    </submittedName>
</protein>
<dbReference type="InterPro" id="IPR025110">
    <property type="entry name" value="AMP-bd_C"/>
</dbReference>
<dbReference type="Pfam" id="PF00501">
    <property type="entry name" value="AMP-binding"/>
    <property type="match status" value="1"/>
</dbReference>
<dbReference type="Proteomes" id="UP000027997">
    <property type="component" value="Unassembled WGS sequence"/>
</dbReference>
<dbReference type="AlphaFoldDB" id="A0A081KEQ9"/>
<dbReference type="InterPro" id="IPR000873">
    <property type="entry name" value="AMP-dep_synth/lig_dom"/>
</dbReference>
<evidence type="ECO:0000256" key="1">
    <source>
        <dbReference type="ARBA" id="ARBA00006432"/>
    </source>
</evidence>
<keyword evidence="6" id="KW-1185">Reference proteome</keyword>
<organism evidence="5 6">
    <name type="scientific">Endozoicomonas elysicola</name>
    <dbReference type="NCBI Taxonomy" id="305900"/>
    <lineage>
        <taxon>Bacteria</taxon>
        <taxon>Pseudomonadati</taxon>
        <taxon>Pseudomonadota</taxon>
        <taxon>Gammaproteobacteria</taxon>
        <taxon>Oceanospirillales</taxon>
        <taxon>Endozoicomonadaceae</taxon>
        <taxon>Endozoicomonas</taxon>
    </lineage>
</organism>